<evidence type="ECO:0000313" key="3">
    <source>
        <dbReference type="EMBL" id="CAF4390341.1"/>
    </source>
</evidence>
<feature type="transmembrane region" description="Helical" evidence="1">
    <location>
        <begin position="12"/>
        <end position="33"/>
    </location>
</feature>
<dbReference type="Proteomes" id="UP000663851">
    <property type="component" value="Unassembled WGS sequence"/>
</dbReference>
<dbReference type="EMBL" id="CAJOBR010003141">
    <property type="protein sequence ID" value="CAF4725152.1"/>
    <property type="molecule type" value="Genomic_DNA"/>
</dbReference>
<evidence type="ECO:0000313" key="6">
    <source>
        <dbReference type="Proteomes" id="UP000663825"/>
    </source>
</evidence>
<evidence type="ECO:0000313" key="5">
    <source>
        <dbReference type="EMBL" id="CAF4725152.1"/>
    </source>
</evidence>
<accession>A0A817PXX8</accession>
<evidence type="ECO:0000313" key="4">
    <source>
        <dbReference type="EMBL" id="CAF4479090.1"/>
    </source>
</evidence>
<evidence type="ECO:0000313" key="2">
    <source>
        <dbReference type="EMBL" id="CAF3183662.1"/>
    </source>
</evidence>
<sequence>MIDYPFFFGKYILLYGIVWSKLVFFIVSTILFYELFSATVIHDSEYEQVIAERYLFAPFVNDSTGWSVLNNIYSVWQAIALPQYHSQASAGVWLLAQNLDYVTFNMYWMPLTSNAVSHDENCAQVRTTALIAANQVQIILCDLSNATTCRVVRTVVFPAIMMNITKINAGLFVTDLGIDGWLYIASDSGLHGLDLFTYTIFPFLNQINSSVSSLAWSSRRKTVFAGTQMKLWIQSYDNISDQWRFEHVNGLIDASITSLVYSDIQDKLWIGQNTGITLLSPIILPSGRVYWYFSRLAGKISNPGSDIGHLPFANITTLSVSHSTSLDGRVWLGAIHGLMRFDINATDIDAWRVFNSPRYMPSRQSIVNIASLAVLSQDREAPANLGSTAVAVKSRGLAVIRFEMWTLAKKANYFQKWFDSPSRYVKYGLVCGCTMSSWGDIRTCVKEPCDSDGLWTAIYLASQVFRYATTHDLQVKKEAWKYFETLELLNKVTGIPGYPSRSVANRTDFPPRSRWYPSPIYSEIQFYGDKSSDEIVGHQFVHPLVHDLLAENDDERQRAYILIVNITTHILTHDWYLIGENHNHTRWGIWNPIQINNDSYYQESRGLNSLQIFAFLLQTYAYTGDERFLDGVNLLIQSYQYDINLINQKMIAVCDNNFSDDELAYLSYFNLFYAFQTIISSTVLSETQKNRAQNIIDHLLPFKRIGLDLSHKYKVMEKSPFYNFIYCYVSEQVNLTREIILNEDYHASFDCDSLSIDSIWYLRRWPLDLIDWPQFNSDLLDISMNKPASQCQNEFQSLDLIPPDERSSHRWNSAIYDVDDGDGFNALDSSSFLIGYWGMRYFNLLEF</sequence>
<evidence type="ECO:0000256" key="1">
    <source>
        <dbReference type="SAM" id="Phobius"/>
    </source>
</evidence>
<proteinExistence type="predicted"/>
<protein>
    <submittedName>
        <fullName evidence="2">Uncharacterized protein</fullName>
    </submittedName>
</protein>
<dbReference type="EMBL" id="CAJOBO010003053">
    <property type="protein sequence ID" value="CAF4479090.1"/>
    <property type="molecule type" value="Genomic_DNA"/>
</dbReference>
<keyword evidence="1" id="KW-0812">Transmembrane</keyword>
<gene>
    <name evidence="4" type="ORF">HFQ381_LOCUS26094</name>
    <name evidence="5" type="ORF">QYT958_LOCUS19215</name>
    <name evidence="2" type="ORF">TIS948_LOCUS11506</name>
    <name evidence="3" type="ORF">UJA718_LOCUS18375</name>
</gene>
<dbReference type="InterPro" id="IPR011047">
    <property type="entry name" value="Quinoprotein_ADH-like_sf"/>
</dbReference>
<dbReference type="Proteomes" id="UP000663848">
    <property type="component" value="Unassembled WGS sequence"/>
</dbReference>
<name>A0A817PXX8_9BILA</name>
<keyword evidence="1" id="KW-0472">Membrane</keyword>
<organism evidence="2 6">
    <name type="scientific">Rotaria socialis</name>
    <dbReference type="NCBI Taxonomy" id="392032"/>
    <lineage>
        <taxon>Eukaryota</taxon>
        <taxon>Metazoa</taxon>
        <taxon>Spiralia</taxon>
        <taxon>Gnathifera</taxon>
        <taxon>Rotifera</taxon>
        <taxon>Eurotatoria</taxon>
        <taxon>Bdelloidea</taxon>
        <taxon>Philodinida</taxon>
        <taxon>Philodinidae</taxon>
        <taxon>Rotaria</taxon>
    </lineage>
</organism>
<comment type="caution">
    <text evidence="2">The sequence shown here is derived from an EMBL/GenBank/DDBJ whole genome shotgun (WGS) entry which is preliminary data.</text>
</comment>
<dbReference type="EMBL" id="CAJOBP010003107">
    <property type="protein sequence ID" value="CAF4390341.1"/>
    <property type="molecule type" value="Genomic_DNA"/>
</dbReference>
<keyword evidence="1" id="KW-1133">Transmembrane helix</keyword>
<keyword evidence="7" id="KW-1185">Reference proteome</keyword>
<dbReference type="Proteomes" id="UP000663873">
    <property type="component" value="Unassembled WGS sequence"/>
</dbReference>
<dbReference type="Proteomes" id="UP000663825">
    <property type="component" value="Unassembled WGS sequence"/>
</dbReference>
<evidence type="ECO:0000313" key="7">
    <source>
        <dbReference type="Proteomes" id="UP000663873"/>
    </source>
</evidence>
<dbReference type="EMBL" id="CAJNXB010001633">
    <property type="protein sequence ID" value="CAF3183662.1"/>
    <property type="molecule type" value="Genomic_DNA"/>
</dbReference>
<dbReference type="AlphaFoldDB" id="A0A817PXX8"/>
<reference evidence="2" key="1">
    <citation type="submission" date="2021-02" db="EMBL/GenBank/DDBJ databases">
        <authorList>
            <person name="Nowell W R."/>
        </authorList>
    </citation>
    <scope>NUCLEOTIDE SEQUENCE</scope>
</reference>
<dbReference type="OrthoDB" id="10029851at2759"/>
<dbReference type="SUPFAM" id="SSF50998">
    <property type="entry name" value="Quinoprotein alcohol dehydrogenase-like"/>
    <property type="match status" value="1"/>
</dbReference>